<comment type="caution">
    <text evidence="1">The sequence shown here is derived from an EMBL/GenBank/DDBJ whole genome shotgun (WGS) entry which is preliminary data.</text>
</comment>
<proteinExistence type="predicted"/>
<dbReference type="EMBL" id="VRLW01000001">
    <property type="protein sequence ID" value="KAA1259621.1"/>
    <property type="molecule type" value="Genomic_DNA"/>
</dbReference>
<name>A0A5B1CHC8_9BACT</name>
<keyword evidence="2" id="KW-1185">Reference proteome</keyword>
<evidence type="ECO:0000313" key="1">
    <source>
        <dbReference type="EMBL" id="KAA1259621.1"/>
    </source>
</evidence>
<reference evidence="1 2" key="1">
    <citation type="submission" date="2019-08" db="EMBL/GenBank/DDBJ databases">
        <title>Deep-cultivation of Planctomycetes and their phenomic and genomic characterization uncovers novel biology.</title>
        <authorList>
            <person name="Wiegand S."/>
            <person name="Jogler M."/>
            <person name="Boedeker C."/>
            <person name="Pinto D."/>
            <person name="Vollmers J."/>
            <person name="Rivas-Marin E."/>
            <person name="Kohn T."/>
            <person name="Peeters S.H."/>
            <person name="Heuer A."/>
            <person name="Rast P."/>
            <person name="Oberbeckmann S."/>
            <person name="Bunk B."/>
            <person name="Jeske O."/>
            <person name="Meyerdierks A."/>
            <person name="Storesund J.E."/>
            <person name="Kallscheuer N."/>
            <person name="Luecker S."/>
            <person name="Lage O.M."/>
            <person name="Pohl T."/>
            <person name="Merkel B.J."/>
            <person name="Hornburger P."/>
            <person name="Mueller R.-W."/>
            <person name="Bruemmer F."/>
            <person name="Labrenz M."/>
            <person name="Spormann A.M."/>
            <person name="Op Den Camp H."/>
            <person name="Overmann J."/>
            <person name="Amann R."/>
            <person name="Jetten M.S.M."/>
            <person name="Mascher T."/>
            <person name="Medema M.H."/>
            <person name="Devos D.P."/>
            <person name="Kaster A.-K."/>
            <person name="Ovreas L."/>
            <person name="Rohde M."/>
            <person name="Galperin M.Y."/>
            <person name="Jogler C."/>
        </authorList>
    </citation>
    <scope>NUCLEOTIDE SEQUENCE [LARGE SCALE GENOMIC DNA]</scope>
    <source>
        <strain evidence="1 2">LF1</strain>
    </source>
</reference>
<gene>
    <name evidence="1" type="ORF">LF1_21550</name>
</gene>
<accession>A0A5B1CHC8</accession>
<dbReference type="Proteomes" id="UP000322699">
    <property type="component" value="Unassembled WGS sequence"/>
</dbReference>
<sequence length="72" mass="7693">MPPLGLEQSPGSHEKRAAVGSLVRTLVPLPSSITPEAAAELLAMFATLSPADQNRVRDWMAELNAQGRGARR</sequence>
<dbReference type="AlphaFoldDB" id="A0A5B1CHC8"/>
<evidence type="ECO:0000313" key="2">
    <source>
        <dbReference type="Proteomes" id="UP000322699"/>
    </source>
</evidence>
<protein>
    <submittedName>
        <fullName evidence="1">Uncharacterized protein</fullName>
    </submittedName>
</protein>
<organism evidence="1 2">
    <name type="scientific">Rubripirellula obstinata</name>
    <dbReference type="NCBI Taxonomy" id="406547"/>
    <lineage>
        <taxon>Bacteria</taxon>
        <taxon>Pseudomonadati</taxon>
        <taxon>Planctomycetota</taxon>
        <taxon>Planctomycetia</taxon>
        <taxon>Pirellulales</taxon>
        <taxon>Pirellulaceae</taxon>
        <taxon>Rubripirellula</taxon>
    </lineage>
</organism>